<dbReference type="GeneID" id="101670231"/>
<dbReference type="OrthoDB" id="9751562at2759"/>
<feature type="compositionally biased region" description="Polar residues" evidence="2">
    <location>
        <begin position="233"/>
        <end position="243"/>
    </location>
</feature>
<feature type="coiled-coil region" evidence="1">
    <location>
        <begin position="1"/>
        <end position="28"/>
    </location>
</feature>
<feature type="compositionally biased region" description="Polar residues" evidence="2">
    <location>
        <begin position="348"/>
        <end position="358"/>
    </location>
</feature>
<dbReference type="AlphaFoldDB" id="A0A8U0NF71"/>
<reference evidence="4" key="1">
    <citation type="submission" date="2025-08" db="UniProtKB">
        <authorList>
            <consortium name="RefSeq"/>
        </authorList>
    </citation>
    <scope>IDENTIFICATION</scope>
    <source>
        <tissue evidence="4">Brain</tissue>
    </source>
</reference>
<feature type="compositionally biased region" description="Basic and acidic residues" evidence="2">
    <location>
        <begin position="54"/>
        <end position="66"/>
    </location>
</feature>
<keyword evidence="4" id="KW-0675">Receptor</keyword>
<dbReference type="RefSeq" id="XP_004778110.1">
    <property type="nucleotide sequence ID" value="XM_004778053.3"/>
</dbReference>
<feature type="compositionally biased region" description="Low complexity" evidence="2">
    <location>
        <begin position="395"/>
        <end position="411"/>
    </location>
</feature>
<proteinExistence type="predicted"/>
<gene>
    <name evidence="4" type="primary">REEP6</name>
</gene>
<feature type="compositionally biased region" description="Polar residues" evidence="2">
    <location>
        <begin position="368"/>
        <end position="390"/>
    </location>
</feature>
<name>A0A8U0NF71_MUSPF</name>
<keyword evidence="1" id="KW-0175">Coiled coil</keyword>
<evidence type="ECO:0000313" key="3">
    <source>
        <dbReference type="Proteomes" id="UP000000715"/>
    </source>
</evidence>
<feature type="compositionally biased region" description="Low complexity" evidence="2">
    <location>
        <begin position="330"/>
        <end position="347"/>
    </location>
</feature>
<feature type="region of interest" description="Disordered" evidence="2">
    <location>
        <begin position="159"/>
        <end position="418"/>
    </location>
</feature>
<dbReference type="CTD" id="92840"/>
<feature type="region of interest" description="Disordered" evidence="2">
    <location>
        <begin position="41"/>
        <end position="76"/>
    </location>
</feature>
<protein>
    <submittedName>
        <fullName evidence="4">Receptor expression-enhancing protein 6 isoform X1</fullName>
    </submittedName>
</protein>
<feature type="compositionally biased region" description="Low complexity" evidence="2">
    <location>
        <begin position="188"/>
        <end position="201"/>
    </location>
</feature>
<dbReference type="Proteomes" id="UP000000715">
    <property type="component" value="Unplaced"/>
</dbReference>
<sequence length="437" mass="46054">MDGLRQRFERLLEQRNLATEALGALEAKTGVDKRYLAAGPSVLPPLPGSPPGMGHRDTLSRPDRGLGSRHSPKPVSSLRLRGVSTVQCNRLCVPSICFNQSNREPKQRRRHCVAHLLGGVRPVRAGRVLQRSTPVLVPFLLRGQVRLPVVLHDSRALERGAHAVSSRHSSTLSKASRGRGQRRERVQRASSGRGSGNNPGRQSKRESAPEGQVKASPSASTQLPAGELGGTRQPKSSTDSSAHSRVGPSTSPSSGSKPAPSRTTFGTSPRRSPASASRLPGKSRGQPRSRAGSSSQRPRAASQQQPQPPVTSSGHPQTAPEASGSTVLRPSPSSSQAPAAVQSPSSATVPTQPPTKTSDGPGDPAPEASQSGGQQEKEPSAQSNGSSSDTELPVSGPSESSLEPTSESSTEVTCHWTHPGPPLRCLQHCWRLRHLAC</sequence>
<evidence type="ECO:0000256" key="1">
    <source>
        <dbReference type="SAM" id="Coils"/>
    </source>
</evidence>
<feature type="compositionally biased region" description="Low complexity" evidence="2">
    <location>
        <begin position="248"/>
        <end position="261"/>
    </location>
</feature>
<evidence type="ECO:0000256" key="2">
    <source>
        <dbReference type="SAM" id="MobiDB-lite"/>
    </source>
</evidence>
<feature type="compositionally biased region" description="Low complexity" evidence="2">
    <location>
        <begin position="268"/>
        <end position="305"/>
    </location>
</feature>
<accession>A0A8U0NF71</accession>
<keyword evidence="3" id="KW-1185">Reference proteome</keyword>
<organism evidence="3 4">
    <name type="scientific">Mustela putorius furo</name>
    <name type="common">European domestic ferret</name>
    <name type="synonym">Mustela furo</name>
    <dbReference type="NCBI Taxonomy" id="9669"/>
    <lineage>
        <taxon>Eukaryota</taxon>
        <taxon>Metazoa</taxon>
        <taxon>Chordata</taxon>
        <taxon>Craniata</taxon>
        <taxon>Vertebrata</taxon>
        <taxon>Euteleostomi</taxon>
        <taxon>Mammalia</taxon>
        <taxon>Eutheria</taxon>
        <taxon>Laurasiatheria</taxon>
        <taxon>Carnivora</taxon>
        <taxon>Caniformia</taxon>
        <taxon>Musteloidea</taxon>
        <taxon>Mustelidae</taxon>
        <taxon>Mustelinae</taxon>
        <taxon>Mustela</taxon>
    </lineage>
</organism>
<evidence type="ECO:0000313" key="4">
    <source>
        <dbReference type="RefSeq" id="XP_004778110.1"/>
    </source>
</evidence>